<gene>
    <name evidence="5" type="ORF">EV139_3000</name>
</gene>
<dbReference type="Gene3D" id="1.10.10.10">
    <property type="entry name" value="Winged helix-like DNA-binding domain superfamily/Winged helix DNA-binding domain"/>
    <property type="match status" value="1"/>
</dbReference>
<dbReference type="PROSITE" id="PS51118">
    <property type="entry name" value="HTH_HXLR"/>
    <property type="match status" value="1"/>
</dbReference>
<comment type="caution">
    <text evidence="5">The sequence shown here is derived from an EMBL/GenBank/DDBJ whole genome shotgun (WGS) entry which is preliminary data.</text>
</comment>
<organism evidence="5 6">
    <name type="scientific">Leucobacter luti</name>
    <dbReference type="NCBI Taxonomy" id="340320"/>
    <lineage>
        <taxon>Bacteria</taxon>
        <taxon>Bacillati</taxon>
        <taxon>Actinomycetota</taxon>
        <taxon>Actinomycetes</taxon>
        <taxon>Micrococcales</taxon>
        <taxon>Microbacteriaceae</taxon>
        <taxon>Leucobacter</taxon>
    </lineage>
</organism>
<keyword evidence="6" id="KW-1185">Reference proteome</keyword>
<dbReference type="PANTHER" id="PTHR33204">
    <property type="entry name" value="TRANSCRIPTIONAL REGULATOR, MARR FAMILY"/>
    <property type="match status" value="1"/>
</dbReference>
<feature type="domain" description="HTH hxlR-type" evidence="4">
    <location>
        <begin position="15"/>
        <end position="119"/>
    </location>
</feature>
<dbReference type="GO" id="GO:0003677">
    <property type="term" value="F:DNA binding"/>
    <property type="evidence" value="ECO:0007669"/>
    <property type="project" value="UniProtKB-KW"/>
</dbReference>
<keyword evidence="3" id="KW-0804">Transcription</keyword>
<evidence type="ECO:0000259" key="4">
    <source>
        <dbReference type="PROSITE" id="PS51118"/>
    </source>
</evidence>
<dbReference type="AlphaFoldDB" id="A0A4Q7TIT4"/>
<keyword evidence="2" id="KW-0238">DNA-binding</keyword>
<dbReference type="InterPro" id="IPR002577">
    <property type="entry name" value="HTH_HxlR"/>
</dbReference>
<evidence type="ECO:0000256" key="1">
    <source>
        <dbReference type="ARBA" id="ARBA00023015"/>
    </source>
</evidence>
<dbReference type="RefSeq" id="WP_237465457.1">
    <property type="nucleotide sequence ID" value="NZ_QYAG01000003.1"/>
</dbReference>
<dbReference type="InterPro" id="IPR036388">
    <property type="entry name" value="WH-like_DNA-bd_sf"/>
</dbReference>
<accession>A0A4Q7TIT4</accession>
<dbReference type="Proteomes" id="UP000291832">
    <property type="component" value="Unassembled WGS sequence"/>
</dbReference>
<dbReference type="EMBL" id="SHKI01000008">
    <property type="protein sequence ID" value="RZT60555.1"/>
    <property type="molecule type" value="Genomic_DNA"/>
</dbReference>
<evidence type="ECO:0000256" key="3">
    <source>
        <dbReference type="ARBA" id="ARBA00023163"/>
    </source>
</evidence>
<dbReference type="InterPro" id="IPR036390">
    <property type="entry name" value="WH_DNA-bd_sf"/>
</dbReference>
<dbReference type="PANTHER" id="PTHR33204:SF39">
    <property type="entry name" value="TRANSCRIPTIONAL REGULATORY PROTEIN"/>
    <property type="match status" value="1"/>
</dbReference>
<proteinExistence type="predicted"/>
<name>A0A4Q7TIT4_9MICO</name>
<sequence length="133" mass="14589">MGDGVSTTCGEDALCEADGPDVMRSVIERIGDKWSLLLIRTLQDGPARFTELLRATPGISRRMLTLTLRNLERDGLITREAFAEIPPRVEYSMTQLGLTLNEPVRGLMQWAAANQIAVVANRAAYDDREVAGG</sequence>
<dbReference type="Pfam" id="PF01638">
    <property type="entry name" value="HxlR"/>
    <property type="match status" value="1"/>
</dbReference>
<keyword evidence="1" id="KW-0805">Transcription regulation</keyword>
<evidence type="ECO:0000313" key="5">
    <source>
        <dbReference type="EMBL" id="RZT60555.1"/>
    </source>
</evidence>
<reference evidence="5 6" key="1">
    <citation type="journal article" date="2015" name="Stand. Genomic Sci.">
        <title>Genomic Encyclopedia of Bacterial and Archaeal Type Strains, Phase III: the genomes of soil and plant-associated and newly described type strains.</title>
        <authorList>
            <person name="Whitman W.B."/>
            <person name="Woyke T."/>
            <person name="Klenk H.P."/>
            <person name="Zhou Y."/>
            <person name="Lilburn T.G."/>
            <person name="Beck B.J."/>
            <person name="De Vos P."/>
            <person name="Vandamme P."/>
            <person name="Eisen J.A."/>
            <person name="Garrity G."/>
            <person name="Hugenholtz P."/>
            <person name="Kyrpides N.C."/>
        </authorList>
    </citation>
    <scope>NUCLEOTIDE SEQUENCE [LARGE SCALE GENOMIC DNA]</scope>
    <source>
        <strain evidence="5 6">RF6</strain>
    </source>
</reference>
<evidence type="ECO:0000313" key="6">
    <source>
        <dbReference type="Proteomes" id="UP000291832"/>
    </source>
</evidence>
<evidence type="ECO:0000256" key="2">
    <source>
        <dbReference type="ARBA" id="ARBA00023125"/>
    </source>
</evidence>
<dbReference type="SUPFAM" id="SSF46785">
    <property type="entry name" value="Winged helix' DNA-binding domain"/>
    <property type="match status" value="1"/>
</dbReference>
<protein>
    <submittedName>
        <fullName evidence="5">HxlR family transcriptional regulator</fullName>
    </submittedName>
</protein>